<dbReference type="PROSITE" id="PS00221">
    <property type="entry name" value="MIP"/>
    <property type="match status" value="1"/>
</dbReference>
<dbReference type="OrthoDB" id="3222at2759"/>
<comment type="similarity">
    <text evidence="2 8">Belongs to the MIP/aquaporin (TC 1.A.8) family.</text>
</comment>
<dbReference type="PANTHER" id="PTHR19139">
    <property type="entry name" value="AQUAPORIN TRANSPORTER"/>
    <property type="match status" value="1"/>
</dbReference>
<evidence type="ECO:0000256" key="3">
    <source>
        <dbReference type="ARBA" id="ARBA00022448"/>
    </source>
</evidence>
<keyword evidence="3 8" id="KW-0813">Transport</keyword>
<accession>S3CHT9</accession>
<keyword evidence="4" id="KW-1003">Cell membrane</keyword>
<reference evidence="11 12" key="1">
    <citation type="journal article" date="2013" name="BMC Genomics">
        <title>Genomics-driven discovery of the pneumocandin biosynthetic gene cluster in the fungus Glarea lozoyensis.</title>
        <authorList>
            <person name="Chen L."/>
            <person name="Yue Q."/>
            <person name="Zhang X."/>
            <person name="Xiang M."/>
            <person name="Wang C."/>
            <person name="Li S."/>
            <person name="Che Y."/>
            <person name="Ortiz-Lopez F.J."/>
            <person name="Bills G.F."/>
            <person name="Liu X."/>
            <person name="An Z."/>
        </authorList>
    </citation>
    <scope>NUCLEOTIDE SEQUENCE [LARGE SCALE GENOMIC DNA]</scope>
    <source>
        <strain evidence="12">ATCC 20868 / MF5171</strain>
    </source>
</reference>
<dbReference type="OMA" id="IWIAFDH"/>
<evidence type="ECO:0000256" key="7">
    <source>
        <dbReference type="ARBA" id="ARBA00023136"/>
    </source>
</evidence>
<feature type="transmembrane region" description="Helical" evidence="10">
    <location>
        <begin position="136"/>
        <end position="164"/>
    </location>
</feature>
<dbReference type="Proteomes" id="UP000016922">
    <property type="component" value="Unassembled WGS sequence"/>
</dbReference>
<comment type="subcellular location">
    <subcellularLocation>
        <location evidence="1">Cell membrane</location>
        <topology evidence="1">Multi-pass membrane protein</topology>
    </subcellularLocation>
</comment>
<evidence type="ECO:0000256" key="10">
    <source>
        <dbReference type="SAM" id="Phobius"/>
    </source>
</evidence>
<dbReference type="Pfam" id="PF00230">
    <property type="entry name" value="MIP"/>
    <property type="match status" value="1"/>
</dbReference>
<dbReference type="GO" id="GO:0015250">
    <property type="term" value="F:water channel activity"/>
    <property type="evidence" value="ECO:0007669"/>
    <property type="project" value="TreeGrafter"/>
</dbReference>
<dbReference type="RefSeq" id="XP_008087739.1">
    <property type="nucleotide sequence ID" value="XM_008089548.1"/>
</dbReference>
<evidence type="ECO:0000256" key="5">
    <source>
        <dbReference type="ARBA" id="ARBA00022692"/>
    </source>
</evidence>
<feature type="transmembrane region" description="Helical" evidence="10">
    <location>
        <begin position="97"/>
        <end position="116"/>
    </location>
</feature>
<keyword evidence="12" id="KW-1185">Reference proteome</keyword>
<organism evidence="11 12">
    <name type="scientific">Glarea lozoyensis (strain ATCC 20868 / MF5171)</name>
    <dbReference type="NCBI Taxonomy" id="1116229"/>
    <lineage>
        <taxon>Eukaryota</taxon>
        <taxon>Fungi</taxon>
        <taxon>Dikarya</taxon>
        <taxon>Ascomycota</taxon>
        <taxon>Pezizomycotina</taxon>
        <taxon>Leotiomycetes</taxon>
        <taxon>Helotiales</taxon>
        <taxon>Helotiaceae</taxon>
        <taxon>Glarea</taxon>
    </lineage>
</organism>
<name>S3CHT9_GLAL2</name>
<dbReference type="KEGG" id="glz:GLAREA_11405"/>
<evidence type="ECO:0000313" key="12">
    <source>
        <dbReference type="Proteomes" id="UP000016922"/>
    </source>
</evidence>
<dbReference type="GeneID" id="19470446"/>
<dbReference type="InterPro" id="IPR023271">
    <property type="entry name" value="Aquaporin-like"/>
</dbReference>
<evidence type="ECO:0000313" key="11">
    <source>
        <dbReference type="EMBL" id="EPE24824.1"/>
    </source>
</evidence>
<dbReference type="InterPro" id="IPR000425">
    <property type="entry name" value="MIP"/>
</dbReference>
<keyword evidence="7 10" id="KW-0472">Membrane</keyword>
<keyword evidence="6 10" id="KW-1133">Transmembrane helix</keyword>
<feature type="transmembrane region" description="Helical" evidence="10">
    <location>
        <begin position="308"/>
        <end position="328"/>
    </location>
</feature>
<dbReference type="PANTHER" id="PTHR19139:SF199">
    <property type="entry name" value="MIP17260P"/>
    <property type="match status" value="1"/>
</dbReference>
<dbReference type="STRING" id="1116229.S3CHT9"/>
<dbReference type="HOGENOM" id="CLU_020019_5_0_1"/>
<dbReference type="InterPro" id="IPR034294">
    <property type="entry name" value="Aquaporin_transptr"/>
</dbReference>
<evidence type="ECO:0000256" key="4">
    <source>
        <dbReference type="ARBA" id="ARBA00022475"/>
    </source>
</evidence>
<feature type="transmembrane region" description="Helical" evidence="10">
    <location>
        <begin position="227"/>
        <end position="249"/>
    </location>
</feature>
<dbReference type="GO" id="GO:0005886">
    <property type="term" value="C:plasma membrane"/>
    <property type="evidence" value="ECO:0007669"/>
    <property type="project" value="UniProtKB-SubCell"/>
</dbReference>
<dbReference type="eggNOG" id="KOG0223">
    <property type="taxonomic scope" value="Eukaryota"/>
</dbReference>
<dbReference type="AlphaFoldDB" id="S3CHT9"/>
<dbReference type="PRINTS" id="PR00783">
    <property type="entry name" value="MINTRINSICP"/>
</dbReference>
<feature type="transmembrane region" description="Helical" evidence="10">
    <location>
        <begin position="261"/>
        <end position="279"/>
    </location>
</feature>
<dbReference type="EMBL" id="KE145372">
    <property type="protein sequence ID" value="EPE24824.1"/>
    <property type="molecule type" value="Genomic_DNA"/>
</dbReference>
<gene>
    <name evidence="11" type="ORF">GLAREA_11405</name>
</gene>
<sequence>MSLRARVQVDAEKAVPESGNNHHIPQPEHRPKMHRHYKTTTQPFIGRLGGNQEFALDESDLLNASKIKAVPDAAPCMSLRDQLDLNGFILPGLWKAAILEGMGSFLLNFLTIYINLSPDILPTAPSPEWGPFANATFIGPLIGGITNWLLITLFTYTFGGLTGAHLNPTITIATFFARLCSLPRMVLYVFSQTAGSALAGLMVRAAYGSRDFKTGGCFLFTDIATVGSAWALEFMCTSALLFLAFGVGLDPRQKKIIGPSLGPFLVGMTVGLISFGTAFSKFGSGGASMNPARCFGAFVGSRFVGWHWIHWVADISAGMVHGLFYFLIPPWEELEGNPANLASGGRMSPEEE</sequence>
<evidence type="ECO:0000256" key="2">
    <source>
        <dbReference type="ARBA" id="ARBA00006175"/>
    </source>
</evidence>
<proteinExistence type="inferred from homology"/>
<feature type="region of interest" description="Disordered" evidence="9">
    <location>
        <begin position="1"/>
        <end position="33"/>
    </location>
</feature>
<dbReference type="SUPFAM" id="SSF81338">
    <property type="entry name" value="Aquaporin-like"/>
    <property type="match status" value="1"/>
</dbReference>
<keyword evidence="5 8" id="KW-0812">Transmembrane</keyword>
<dbReference type="InterPro" id="IPR022357">
    <property type="entry name" value="MIP_CS"/>
</dbReference>
<evidence type="ECO:0000256" key="1">
    <source>
        <dbReference type="ARBA" id="ARBA00004651"/>
    </source>
</evidence>
<dbReference type="Gene3D" id="1.20.1080.10">
    <property type="entry name" value="Glycerol uptake facilitator protein"/>
    <property type="match status" value="1"/>
</dbReference>
<protein>
    <submittedName>
        <fullName evidence="11">Aquaporin-like protein</fullName>
    </submittedName>
</protein>
<evidence type="ECO:0000256" key="9">
    <source>
        <dbReference type="SAM" id="MobiDB-lite"/>
    </source>
</evidence>
<evidence type="ECO:0000256" key="8">
    <source>
        <dbReference type="RuleBase" id="RU000477"/>
    </source>
</evidence>
<evidence type="ECO:0000256" key="6">
    <source>
        <dbReference type="ARBA" id="ARBA00022989"/>
    </source>
</evidence>
<feature type="transmembrane region" description="Helical" evidence="10">
    <location>
        <begin position="185"/>
        <end position="207"/>
    </location>
</feature>